<dbReference type="GO" id="GO:0005509">
    <property type="term" value="F:calcium ion binding"/>
    <property type="evidence" value="ECO:0007669"/>
    <property type="project" value="InterPro"/>
</dbReference>
<name>A0AAE3VGL2_9BACT</name>
<evidence type="ECO:0000256" key="1">
    <source>
        <dbReference type="ARBA" id="ARBA00009820"/>
    </source>
</evidence>
<dbReference type="SUPFAM" id="SSF82171">
    <property type="entry name" value="DPP6 N-terminal domain-like"/>
    <property type="match status" value="2"/>
</dbReference>
<dbReference type="EMBL" id="JAUSVL010000001">
    <property type="protein sequence ID" value="MDQ0290102.1"/>
    <property type="molecule type" value="Genomic_DNA"/>
</dbReference>
<dbReference type="Gene3D" id="2.120.10.30">
    <property type="entry name" value="TolB, C-terminal domain"/>
    <property type="match status" value="2"/>
</dbReference>
<evidence type="ECO:0000313" key="3">
    <source>
        <dbReference type="Proteomes" id="UP001238163"/>
    </source>
</evidence>
<comment type="caution">
    <text evidence="2">The sequence shown here is derived from an EMBL/GenBank/DDBJ whole genome shotgun (WGS) entry which is preliminary data.</text>
</comment>
<dbReference type="SUPFAM" id="SSF50956">
    <property type="entry name" value="Thermostable phytase (3-phytase)"/>
    <property type="match status" value="1"/>
</dbReference>
<reference evidence="2" key="1">
    <citation type="submission" date="2023-07" db="EMBL/GenBank/DDBJ databases">
        <title>Genomic Encyclopedia of Type Strains, Phase IV (KMG-IV): sequencing the most valuable type-strain genomes for metagenomic binning, comparative biology and taxonomic classification.</title>
        <authorList>
            <person name="Goeker M."/>
        </authorList>
    </citation>
    <scope>NUCLEOTIDE SEQUENCE</scope>
    <source>
        <strain evidence="2">DSM 24202</strain>
    </source>
</reference>
<dbReference type="InterPro" id="IPR011659">
    <property type="entry name" value="WD40"/>
</dbReference>
<dbReference type="Pfam" id="PF07676">
    <property type="entry name" value="PD40"/>
    <property type="match status" value="1"/>
</dbReference>
<dbReference type="InterPro" id="IPR015919">
    <property type="entry name" value="Cadherin-like_sf"/>
</dbReference>
<dbReference type="GO" id="GO:0016020">
    <property type="term" value="C:membrane"/>
    <property type="evidence" value="ECO:0007669"/>
    <property type="project" value="InterPro"/>
</dbReference>
<keyword evidence="3" id="KW-1185">Reference proteome</keyword>
<dbReference type="InterPro" id="IPR011042">
    <property type="entry name" value="6-blade_b-propeller_TolB-like"/>
</dbReference>
<dbReference type="Pfam" id="PF17963">
    <property type="entry name" value="Big_9"/>
    <property type="match status" value="1"/>
</dbReference>
<protein>
    <submittedName>
        <fullName evidence="2">Uncharacterized protein</fullName>
    </submittedName>
</protein>
<dbReference type="SUPFAM" id="SSF49313">
    <property type="entry name" value="Cadherin-like"/>
    <property type="match status" value="1"/>
</dbReference>
<comment type="similarity">
    <text evidence="1">Belongs to the TolB family.</text>
</comment>
<evidence type="ECO:0000313" key="2">
    <source>
        <dbReference type="EMBL" id="MDQ0290102.1"/>
    </source>
</evidence>
<dbReference type="PANTHER" id="PTHR36842:SF2">
    <property type="entry name" value="SLR0505 PROTEIN"/>
    <property type="match status" value="1"/>
</dbReference>
<organism evidence="2 3">
    <name type="scientific">Oligosphaera ethanolica</name>
    <dbReference type="NCBI Taxonomy" id="760260"/>
    <lineage>
        <taxon>Bacteria</taxon>
        <taxon>Pseudomonadati</taxon>
        <taxon>Lentisphaerota</taxon>
        <taxon>Oligosphaeria</taxon>
        <taxon>Oligosphaerales</taxon>
        <taxon>Oligosphaeraceae</taxon>
        <taxon>Oligosphaera</taxon>
    </lineage>
</organism>
<gene>
    <name evidence="2" type="ORF">J3R75_002209</name>
</gene>
<dbReference type="AlphaFoldDB" id="A0AAE3VGL2"/>
<sequence length="1218" mass="129871">MTNWALAADRDGQIFNALRQEQTSDLAGSNYPFLRQLSEDAIAGVELTGIQLSEFSRLCCSANGTRLFVYERGKLAIRSYAVTASSLTAQADLVLPAGAEGLPAYDGRGIATNYNGRTVYFAGTGRGEGIGIFSYDLSNSRLSEVALSVCPAEVDAEVAVSASNGVVAFRSTIASLADVPSAGTGSRVYVASPADGGGYSYQLCSRDLHDANAPQLSYDGRYVVFCAKATKDGVQQVWRFDRETGEQRPVSKFATAWANQDSLVPAISPNGRYIAFVSSATNLGIAGVTQPQVWLADVGPTLTVDNHVQTPSEKVLSLIVDAPSASTKLVMRVAPGTSVPAGTFRDSNGNVISLGTQYSLTSAPLPWSYSATDADVGKTYRMEVQLVDGQYSSEILAFSITVNDSVIDVLSLTGGGAFWPGAADYYGLTMSADGTRVAFVSDADLLAESISAISSRVYLRDVSRAKTYSVSVATGKNSYSACLSGDGRHVFFVTSEGLLYDYQVNAGTREVITEGVDSYAPIAVSYAGDVLLYKKGGGLTLRRGGTETSLPLPAGTVDVINPSLSRDGQTAIFLARTADTQSYSLYAYFGSTPGNSVLLLGGVRYASLSMSGATALVQQDDGQGGVICKRIAVGGADRQDRVLSVVMASSCSPVLSGNGRIAAYVRLGGNGKNQAYSYDFSAQRERVASVMNGVLGNADCDMDVSLVLSTRGDNVVFVSAASNLDVRDTNGGKDLFRAEVPMPTQQAPVLTTLGGQVVPTERTFILPTDEDVPLFLPMVYSDADGDDALPEVLTAPLYGNIEFIGPDAQRAWYAIRYTPAENYFGEETFVFRLWDGADWSESYTVNVTVNSVNDSPYWLADVPAALTSYTVSEGQTVQSQQLKAYADDVDLRNPEPHVDAISFSLAAGAPKWVKIDSATGQLTFTPGYDLVQRDQSVAERTIVFGCLVKDKAGANARLDISVVVENVNRPPVISSYPAVVIAGIEVPHTAFVVSDPDVEDTLEFLVLEFTAKDGQWMQSDTGWTFIAPAAAVNSVISTVQAKDGGGMTSDIKTISVWLPTMEQSLLTLWPRDGAPGCALQAGWQLLAMPYALDAAGLEQLLGALGPGADIWRWDNSRGLYALATSLRAGDGFWCYLPAVPGNLSRTVSGRREWEQREYIHGWQLVGLRSDETSLGLSAGNATSFLWRLTAEKHVAPLPTNGPFAPGRGYWLFQKTATD</sequence>
<dbReference type="PANTHER" id="PTHR36842">
    <property type="entry name" value="PROTEIN TOLB HOMOLOG"/>
    <property type="match status" value="1"/>
</dbReference>
<dbReference type="Proteomes" id="UP001238163">
    <property type="component" value="Unassembled WGS sequence"/>
</dbReference>
<proteinExistence type="inferred from homology"/>
<accession>A0AAE3VGL2</accession>
<dbReference type="RefSeq" id="WP_307261522.1">
    <property type="nucleotide sequence ID" value="NZ_JAUSVL010000001.1"/>
</dbReference>